<dbReference type="RefSeq" id="WP_149472935.1">
    <property type="nucleotide sequence ID" value="NZ_JAGGMB010000003.1"/>
</dbReference>
<evidence type="ECO:0000313" key="4">
    <source>
        <dbReference type="Proteomes" id="UP001138793"/>
    </source>
</evidence>
<dbReference type="Proteomes" id="UP001138793">
    <property type="component" value="Unassembled WGS sequence"/>
</dbReference>
<evidence type="ECO:0000256" key="2">
    <source>
        <dbReference type="NCBIfam" id="TIGR00210"/>
    </source>
</evidence>
<reference evidence="3" key="1">
    <citation type="submission" date="2021-03" db="EMBL/GenBank/DDBJ databases">
        <title>Genomic Encyclopedia of Type Strains, Phase IV (KMG-IV): sequencing the most valuable type-strain genomes for metagenomic binning, comparative biology and taxonomic classification.</title>
        <authorList>
            <person name="Goeker M."/>
        </authorList>
    </citation>
    <scope>NUCLEOTIDE SEQUENCE</scope>
    <source>
        <strain evidence="3">DSM 107338</strain>
    </source>
</reference>
<keyword evidence="1" id="KW-1133">Transmembrane helix</keyword>
<dbReference type="InterPro" id="IPR004445">
    <property type="entry name" value="GltS"/>
</dbReference>
<keyword evidence="1" id="KW-0406">Ion transport</keyword>
<dbReference type="GO" id="GO:0015501">
    <property type="term" value="F:glutamate:sodium symporter activity"/>
    <property type="evidence" value="ECO:0007669"/>
    <property type="project" value="UniProtKB-UniRule"/>
</dbReference>
<keyword evidence="1" id="KW-1003">Cell membrane</keyword>
<keyword evidence="1" id="KW-0769">Symport</keyword>
<accession>A0A9X0YQF7</accession>
<comment type="subcellular location">
    <subcellularLocation>
        <location evidence="1">Cell membrane</location>
        <topology evidence="1">Multi-pass membrane protein</topology>
    </subcellularLocation>
</comment>
<feature type="transmembrane region" description="Helical" evidence="1">
    <location>
        <begin position="371"/>
        <end position="395"/>
    </location>
</feature>
<comment type="similarity">
    <text evidence="1">Belongs to the glutamate:Na(+) symporter (ESS) (TC 2.A.27) family.</text>
</comment>
<keyword evidence="4" id="KW-1185">Reference proteome</keyword>
<comment type="function">
    <text evidence="1">Catalyzes the sodium-dependent transport of glutamate.</text>
</comment>
<feature type="transmembrane region" description="Helical" evidence="1">
    <location>
        <begin position="303"/>
        <end position="327"/>
    </location>
</feature>
<comment type="caution">
    <text evidence="3">The sequence shown here is derived from an EMBL/GenBank/DDBJ whole genome shotgun (WGS) entry which is preliminary data.</text>
</comment>
<keyword evidence="1" id="KW-0813">Transport</keyword>
<sequence length="399" mass="42393">MNLEFNEVTTIFLAVAVLTIGTLLNRKIKILDRFCIPAPVVGGLIFAIIATALKGFNIIDIRLDTSLQGLFMLTFFTTVGLGASFRLVKLGGKLLVIYWLACGFLALAQSTIGISFAKFLNMDPLLGVMVGAVSMEGGHGAATAFGTTLEEMGVESALSVGLAAATVGLVAGGLVGGPIVKYLINKYKLKPSQAELEVSGSIEDIQKNTSKLSSKTFMNQIFIITLCMAVGSYLGDLFTNLTGFALPGYVSAMFVAVIVRNLIDHYDNTVIEMKSIGVIGDITLGIFLSMALMNIQLWEVANLALPLLIIIFVQVLFVALFAIFVLFKALGKDYDAAVMVGGFAGHGLGATPNAMANMDAIVSKYGPSQRAFLIVPIVGAFLIDVFAMPIIIASINMFS</sequence>
<proteinExistence type="inferred from homology"/>
<dbReference type="Pfam" id="PF03616">
    <property type="entry name" value="Glt_symporter"/>
    <property type="match status" value="1"/>
</dbReference>
<dbReference type="PANTHER" id="PTHR36178">
    <property type="entry name" value="SLR0625 PROTEIN"/>
    <property type="match status" value="1"/>
</dbReference>
<keyword evidence="1" id="KW-0915">Sodium</keyword>
<dbReference type="NCBIfam" id="TIGR00210">
    <property type="entry name" value="gltS"/>
    <property type="match status" value="1"/>
</dbReference>
<keyword evidence="1" id="KW-0029">Amino-acid transport</keyword>
<dbReference type="HAMAP" id="MF_02062">
    <property type="entry name" value="GltS"/>
    <property type="match status" value="1"/>
</dbReference>
<feature type="transmembrane region" description="Helical" evidence="1">
    <location>
        <begin position="68"/>
        <end position="88"/>
    </location>
</feature>
<gene>
    <name evidence="3" type="ORF">J2Z64_001256</name>
</gene>
<dbReference type="GO" id="GO:0015813">
    <property type="term" value="P:L-glutamate transmembrane transport"/>
    <property type="evidence" value="ECO:0007669"/>
    <property type="project" value="UniProtKB-UniRule"/>
</dbReference>
<dbReference type="OrthoDB" id="4921038at2"/>
<feature type="transmembrane region" description="Helical" evidence="1">
    <location>
        <begin position="275"/>
        <end position="297"/>
    </location>
</feature>
<feature type="transmembrane region" description="Helical" evidence="1">
    <location>
        <begin position="241"/>
        <end position="263"/>
    </location>
</feature>
<dbReference type="PANTHER" id="PTHR36178:SF1">
    <property type="entry name" value="SODIUM_GLUTAMATE SYMPORTER"/>
    <property type="match status" value="1"/>
</dbReference>
<feature type="transmembrane region" description="Helical" evidence="1">
    <location>
        <begin position="157"/>
        <end position="180"/>
    </location>
</feature>
<dbReference type="EMBL" id="JAGGMB010000003">
    <property type="protein sequence ID" value="MBP2077025.1"/>
    <property type="molecule type" value="Genomic_DNA"/>
</dbReference>
<feature type="transmembrane region" description="Helical" evidence="1">
    <location>
        <begin position="6"/>
        <end position="24"/>
    </location>
</feature>
<dbReference type="AlphaFoldDB" id="A0A9X0YQF7"/>
<keyword evidence="1" id="KW-0812">Transmembrane</keyword>
<organism evidence="3 4">
    <name type="scientific">Oceanobacillus polygoni</name>
    <dbReference type="NCBI Taxonomy" id="1235259"/>
    <lineage>
        <taxon>Bacteria</taxon>
        <taxon>Bacillati</taxon>
        <taxon>Bacillota</taxon>
        <taxon>Bacilli</taxon>
        <taxon>Bacillales</taxon>
        <taxon>Bacillaceae</taxon>
        <taxon>Oceanobacillus</taxon>
    </lineage>
</organism>
<feature type="transmembrane region" description="Helical" evidence="1">
    <location>
        <begin position="217"/>
        <end position="235"/>
    </location>
</feature>
<dbReference type="GO" id="GO:0005886">
    <property type="term" value="C:plasma membrane"/>
    <property type="evidence" value="ECO:0007669"/>
    <property type="project" value="UniProtKB-SubCell"/>
</dbReference>
<evidence type="ECO:0000313" key="3">
    <source>
        <dbReference type="EMBL" id="MBP2077025.1"/>
    </source>
</evidence>
<feature type="transmembrane region" description="Helical" evidence="1">
    <location>
        <begin position="36"/>
        <end position="56"/>
    </location>
</feature>
<evidence type="ECO:0000256" key="1">
    <source>
        <dbReference type="HAMAP-Rule" id="MF_02062"/>
    </source>
</evidence>
<name>A0A9X0YQF7_9BACI</name>
<keyword evidence="1" id="KW-0739">Sodium transport</keyword>
<protein>
    <recommendedName>
        <fullName evidence="1 2">Sodium/glutamate symporter</fullName>
    </recommendedName>
</protein>
<keyword evidence="1" id="KW-0472">Membrane</keyword>
<feature type="transmembrane region" description="Helical" evidence="1">
    <location>
        <begin position="95"/>
        <end position="117"/>
    </location>
</feature>